<accession>C0ZE49</accession>
<keyword evidence="3" id="KW-1003">Cell membrane</keyword>
<dbReference type="PANTHER" id="PTHR42920">
    <property type="entry name" value="OS03G0707200 PROTEIN-RELATED"/>
    <property type="match status" value="1"/>
</dbReference>
<feature type="transmembrane region" description="Helical" evidence="7">
    <location>
        <begin position="245"/>
        <end position="264"/>
    </location>
</feature>
<evidence type="ECO:0000256" key="3">
    <source>
        <dbReference type="ARBA" id="ARBA00022475"/>
    </source>
</evidence>
<evidence type="ECO:0000313" key="9">
    <source>
        <dbReference type="EMBL" id="BAH44058.1"/>
    </source>
</evidence>
<name>C0ZE49_BREBN</name>
<evidence type="ECO:0000313" key="10">
    <source>
        <dbReference type="Proteomes" id="UP000001877"/>
    </source>
</evidence>
<feature type="transmembrane region" description="Helical" evidence="7">
    <location>
        <begin position="121"/>
        <end position="141"/>
    </location>
</feature>
<dbReference type="KEGG" id="bbe:BBR47_30810"/>
<protein>
    <submittedName>
        <fullName evidence="9">Conserved hypothetical membrane protein</fullName>
    </submittedName>
</protein>
<evidence type="ECO:0000256" key="5">
    <source>
        <dbReference type="ARBA" id="ARBA00022989"/>
    </source>
</evidence>
<gene>
    <name evidence="9" type="ordered locus">BBR47_30810</name>
</gene>
<dbReference type="SUPFAM" id="SSF103481">
    <property type="entry name" value="Multidrug resistance efflux transporter EmrE"/>
    <property type="match status" value="2"/>
</dbReference>
<evidence type="ECO:0000256" key="7">
    <source>
        <dbReference type="SAM" id="Phobius"/>
    </source>
</evidence>
<dbReference type="Proteomes" id="UP000001877">
    <property type="component" value="Chromosome"/>
</dbReference>
<keyword evidence="4 7" id="KW-0812">Transmembrane</keyword>
<organism evidence="9 10">
    <name type="scientific">Brevibacillus brevis (strain 47 / JCM 6285 / NBRC 100599)</name>
    <dbReference type="NCBI Taxonomy" id="358681"/>
    <lineage>
        <taxon>Bacteria</taxon>
        <taxon>Bacillati</taxon>
        <taxon>Bacillota</taxon>
        <taxon>Bacilli</taxon>
        <taxon>Bacillales</taxon>
        <taxon>Paenibacillaceae</taxon>
        <taxon>Brevibacillus</taxon>
    </lineage>
</organism>
<evidence type="ECO:0000259" key="8">
    <source>
        <dbReference type="Pfam" id="PF00892"/>
    </source>
</evidence>
<dbReference type="Pfam" id="PF00892">
    <property type="entry name" value="EamA"/>
    <property type="match status" value="2"/>
</dbReference>
<feature type="transmembrane region" description="Helical" evidence="7">
    <location>
        <begin position="93"/>
        <end position="114"/>
    </location>
</feature>
<dbReference type="HOGENOM" id="CLU_033863_4_3_9"/>
<dbReference type="Gene3D" id="1.10.3730.20">
    <property type="match status" value="1"/>
</dbReference>
<dbReference type="InterPro" id="IPR051258">
    <property type="entry name" value="Diverse_Substrate_Transporter"/>
</dbReference>
<evidence type="ECO:0000256" key="6">
    <source>
        <dbReference type="ARBA" id="ARBA00023136"/>
    </source>
</evidence>
<dbReference type="PANTHER" id="PTHR42920:SF15">
    <property type="entry name" value="MEMBRANE PROTEIN"/>
    <property type="match status" value="1"/>
</dbReference>
<sequence length="302" mass="33635">MLFAYIQLALAMALVGSNISIGKEIVSHVPVFLFSELRFLLAIVILLPLLAMRGEWKTSWSREEGKVLFWQSFFGVFLFSICMLYGVQWTTATAAGIITSTVPACIALFSFWILKEKLQANSLVAIGLSVGGIGFITFTGSGVEQNWVSMLGNLFVFFAVVSEALFTIFAKRLSGKITPFQMTAAINVISFVLFLPFAIWESLRFDWSAVPANVWWLLVYYAVTASVLSFFLWYKGVEKVEASKAGLFTGMMPISAALVAVFFLNEAFTWLHGVGMILVLASIFIGTQQPRRIRTSMESEWK</sequence>
<evidence type="ECO:0000256" key="2">
    <source>
        <dbReference type="ARBA" id="ARBA00007362"/>
    </source>
</evidence>
<dbReference type="STRING" id="358681.BBR47_30810"/>
<feature type="transmembrane region" description="Helical" evidence="7">
    <location>
        <begin position="182"/>
        <end position="200"/>
    </location>
</feature>
<dbReference type="InterPro" id="IPR000620">
    <property type="entry name" value="EamA_dom"/>
</dbReference>
<comment type="subcellular location">
    <subcellularLocation>
        <location evidence="1">Cell membrane</location>
        <topology evidence="1">Multi-pass membrane protein</topology>
    </subcellularLocation>
</comment>
<keyword evidence="10" id="KW-1185">Reference proteome</keyword>
<dbReference type="EMBL" id="AP008955">
    <property type="protein sequence ID" value="BAH44058.1"/>
    <property type="molecule type" value="Genomic_DNA"/>
</dbReference>
<reference evidence="9 10" key="1">
    <citation type="submission" date="2005-03" db="EMBL/GenBank/DDBJ databases">
        <title>Brevibacillus brevis strain 47, complete genome.</title>
        <authorList>
            <person name="Hosoyama A."/>
            <person name="Yamada R."/>
            <person name="Hongo Y."/>
            <person name="Terui Y."/>
            <person name="Ankai A."/>
            <person name="Masuyama W."/>
            <person name="Sekiguchi M."/>
            <person name="Takeda T."/>
            <person name="Asano K."/>
            <person name="Ohji S."/>
            <person name="Ichikawa N."/>
            <person name="Narita S."/>
            <person name="Aoki N."/>
            <person name="Miura H."/>
            <person name="Matsushita S."/>
            <person name="Sekigawa T."/>
            <person name="Yamagata H."/>
            <person name="Yoshikawa H."/>
            <person name="Udaka S."/>
            <person name="Tanikawa S."/>
            <person name="Fujita N."/>
        </authorList>
    </citation>
    <scope>NUCLEOTIDE SEQUENCE [LARGE SCALE GENOMIC DNA]</scope>
    <source>
        <strain evidence="10">47 / JCM 6285 / NBRC 100599</strain>
    </source>
</reference>
<dbReference type="RefSeq" id="WP_015891375.1">
    <property type="nucleotide sequence ID" value="NC_012491.1"/>
</dbReference>
<feature type="transmembrane region" description="Helical" evidence="7">
    <location>
        <begin position="212"/>
        <end position="233"/>
    </location>
</feature>
<feature type="domain" description="EamA" evidence="8">
    <location>
        <begin position="3"/>
        <end position="137"/>
    </location>
</feature>
<proteinExistence type="inferred from homology"/>
<evidence type="ECO:0000256" key="1">
    <source>
        <dbReference type="ARBA" id="ARBA00004651"/>
    </source>
</evidence>
<feature type="transmembrane region" description="Helical" evidence="7">
    <location>
        <begin position="32"/>
        <end position="51"/>
    </location>
</feature>
<feature type="transmembrane region" description="Helical" evidence="7">
    <location>
        <begin position="67"/>
        <end position="87"/>
    </location>
</feature>
<dbReference type="InterPro" id="IPR037185">
    <property type="entry name" value="EmrE-like"/>
</dbReference>
<dbReference type="GO" id="GO:0005886">
    <property type="term" value="C:plasma membrane"/>
    <property type="evidence" value="ECO:0007669"/>
    <property type="project" value="UniProtKB-SubCell"/>
</dbReference>
<dbReference type="AlphaFoldDB" id="C0ZE49"/>
<dbReference type="eggNOG" id="COG0697">
    <property type="taxonomic scope" value="Bacteria"/>
</dbReference>
<feature type="transmembrane region" description="Helical" evidence="7">
    <location>
        <begin position="270"/>
        <end position="287"/>
    </location>
</feature>
<feature type="domain" description="EamA" evidence="8">
    <location>
        <begin position="151"/>
        <end position="285"/>
    </location>
</feature>
<keyword evidence="6 7" id="KW-0472">Membrane</keyword>
<feature type="transmembrane region" description="Helical" evidence="7">
    <location>
        <begin position="147"/>
        <end position="170"/>
    </location>
</feature>
<evidence type="ECO:0000256" key="4">
    <source>
        <dbReference type="ARBA" id="ARBA00022692"/>
    </source>
</evidence>
<keyword evidence="5 7" id="KW-1133">Transmembrane helix</keyword>
<comment type="similarity">
    <text evidence="2">Belongs to the EamA transporter family.</text>
</comment>